<sequence>MSSSPRQPRSGVSSPASGYSMLSGVSSIETIASSRHSQRSSLTRATVLRTPPPVHPEFTYADAQVELWTPDSLFLVHEFQLNKFSVLAERIQEARRQGLASGTARLQIVLSRKTEDIRNTLFVVYTCVASRHRTPLFDSDTLISTLKIASRYKYPDLRQYAIDELEKSHNLPAIRRIELSDAFSIPEWRISAFAALCRRAEPISVEEAEILGIRRFVDISRIRQEEGERNVIELVNREVGTHDLLNADGTVLQERFSDTAEYTLRYPRLPRCDCRAVRSGRANSDDSGNESQRRTRRHAGSTSEQQSSTSRRSAKPISVIPCQVHEIAPRIAAESQALYSQRNDLVARLGGLKRAVAATQTGRPGGSVEDSLMGTSTAAKLSFIKTSTLRFWIHEFQLVKFFRIAELIRQARNQGEITAGPERRVKVCIPGTESLRSADFRNTFRVIYSNVVSAPSSPGFDETTLISTLRVATHYQNPNLRSFAITQLQSGLILSPIYRIGLSDELSLPDWEIAAFTEFCRRPEPISQKEAKILGITRFAEIARIREAEQRRQYIGMIGQATVNLFLNTDGTVKRDKLQAVASESSPVDVI</sequence>
<comment type="caution">
    <text evidence="2">The sequence shown here is derived from an EMBL/GenBank/DDBJ whole genome shotgun (WGS) entry which is preliminary data.</text>
</comment>
<dbReference type="AlphaFoldDB" id="A0A8H3H993"/>
<reference evidence="2" key="1">
    <citation type="submission" date="2021-01" db="EMBL/GenBank/DDBJ databases">
        <authorList>
            <person name="Kaushik A."/>
        </authorList>
    </citation>
    <scope>NUCLEOTIDE SEQUENCE</scope>
    <source>
        <strain evidence="2">AG6-10EEA</strain>
    </source>
</reference>
<evidence type="ECO:0000313" key="2">
    <source>
        <dbReference type="EMBL" id="CAE6494969.1"/>
    </source>
</evidence>
<dbReference type="EMBL" id="CAJMXA010003417">
    <property type="protein sequence ID" value="CAE6494969.1"/>
    <property type="molecule type" value="Genomic_DNA"/>
</dbReference>
<proteinExistence type="predicted"/>
<organism evidence="2 3">
    <name type="scientific">Rhizoctonia solani</name>
    <dbReference type="NCBI Taxonomy" id="456999"/>
    <lineage>
        <taxon>Eukaryota</taxon>
        <taxon>Fungi</taxon>
        <taxon>Dikarya</taxon>
        <taxon>Basidiomycota</taxon>
        <taxon>Agaricomycotina</taxon>
        <taxon>Agaricomycetes</taxon>
        <taxon>Cantharellales</taxon>
        <taxon>Ceratobasidiaceae</taxon>
        <taxon>Rhizoctonia</taxon>
    </lineage>
</organism>
<accession>A0A8H3H993</accession>
<name>A0A8H3H993_9AGAM</name>
<gene>
    <name evidence="2" type="ORF">RDB_LOCUS105251</name>
</gene>
<feature type="compositionally biased region" description="Polar residues" evidence="1">
    <location>
        <begin position="281"/>
        <end position="290"/>
    </location>
</feature>
<evidence type="ECO:0000313" key="3">
    <source>
        <dbReference type="Proteomes" id="UP000663853"/>
    </source>
</evidence>
<evidence type="ECO:0000256" key="1">
    <source>
        <dbReference type="SAM" id="MobiDB-lite"/>
    </source>
</evidence>
<protein>
    <submittedName>
        <fullName evidence="2">Uncharacterized protein</fullName>
    </submittedName>
</protein>
<feature type="region of interest" description="Disordered" evidence="1">
    <location>
        <begin position="278"/>
        <end position="315"/>
    </location>
</feature>
<feature type="compositionally biased region" description="Low complexity" evidence="1">
    <location>
        <begin position="301"/>
        <end position="311"/>
    </location>
</feature>
<dbReference type="Proteomes" id="UP000663853">
    <property type="component" value="Unassembled WGS sequence"/>
</dbReference>